<sequence>MMIPPNVHPTLFINKDSNYILFKTAIYFAELGLNVWFISPKVFDKIPDNITSPDKETLEIITFVYLQDYKSLINHLNAIHLWHKMPRVIILAGFETYTNLCKEKYNPLLSGIVSCSILDSASVCFKKNEKPTFIIASTEEVPGTYMDRFQAIHDLYFPNVIEQGFCRPVSSINSKAKLTL</sequence>
<proteinExistence type="predicted"/>
<dbReference type="AlphaFoldDB" id="A0A9P0D6B2"/>
<dbReference type="Proteomes" id="UP001153636">
    <property type="component" value="Chromosome 9"/>
</dbReference>
<gene>
    <name evidence="1" type="ORF">PSYICH_LOCUS15573</name>
</gene>
<dbReference type="GO" id="GO:0000724">
    <property type="term" value="P:double-strand break repair via homologous recombination"/>
    <property type="evidence" value="ECO:0007669"/>
    <property type="project" value="TreeGrafter"/>
</dbReference>
<dbReference type="GO" id="GO:0003697">
    <property type="term" value="F:single-stranded DNA binding"/>
    <property type="evidence" value="ECO:0007669"/>
    <property type="project" value="TreeGrafter"/>
</dbReference>
<name>A0A9P0D6B2_9CUCU</name>
<dbReference type="PANTHER" id="PTHR28653:SF1">
    <property type="entry name" value="ATPASE SWSAP1"/>
    <property type="match status" value="1"/>
</dbReference>
<evidence type="ECO:0000313" key="2">
    <source>
        <dbReference type="Proteomes" id="UP001153636"/>
    </source>
</evidence>
<dbReference type="GO" id="GO:0097196">
    <property type="term" value="C:Shu complex"/>
    <property type="evidence" value="ECO:0007669"/>
    <property type="project" value="TreeGrafter"/>
</dbReference>
<dbReference type="EMBL" id="OV651821">
    <property type="protein sequence ID" value="CAH1115423.1"/>
    <property type="molecule type" value="Genomic_DNA"/>
</dbReference>
<accession>A0A9P0D6B2</accession>
<reference evidence="1" key="1">
    <citation type="submission" date="2022-01" db="EMBL/GenBank/DDBJ databases">
        <authorList>
            <person name="King R."/>
        </authorList>
    </citation>
    <scope>NUCLEOTIDE SEQUENCE</scope>
</reference>
<dbReference type="OrthoDB" id="67296at2759"/>
<organism evidence="1 2">
    <name type="scientific">Psylliodes chrysocephalus</name>
    <dbReference type="NCBI Taxonomy" id="3402493"/>
    <lineage>
        <taxon>Eukaryota</taxon>
        <taxon>Metazoa</taxon>
        <taxon>Ecdysozoa</taxon>
        <taxon>Arthropoda</taxon>
        <taxon>Hexapoda</taxon>
        <taxon>Insecta</taxon>
        <taxon>Pterygota</taxon>
        <taxon>Neoptera</taxon>
        <taxon>Endopterygota</taxon>
        <taxon>Coleoptera</taxon>
        <taxon>Polyphaga</taxon>
        <taxon>Cucujiformia</taxon>
        <taxon>Chrysomeloidea</taxon>
        <taxon>Chrysomelidae</taxon>
        <taxon>Galerucinae</taxon>
        <taxon>Alticini</taxon>
        <taxon>Psylliodes</taxon>
    </lineage>
</organism>
<dbReference type="PANTHER" id="PTHR28653">
    <property type="match status" value="1"/>
</dbReference>
<evidence type="ECO:0000313" key="1">
    <source>
        <dbReference type="EMBL" id="CAH1115423.1"/>
    </source>
</evidence>
<keyword evidence="2" id="KW-1185">Reference proteome</keyword>
<protein>
    <submittedName>
        <fullName evidence="1">Uncharacterized protein</fullName>
    </submittedName>
</protein>